<organism evidence="1 2">
    <name type="scientific">Phyllosticta citrichinensis</name>
    <dbReference type="NCBI Taxonomy" id="1130410"/>
    <lineage>
        <taxon>Eukaryota</taxon>
        <taxon>Fungi</taxon>
        <taxon>Dikarya</taxon>
        <taxon>Ascomycota</taxon>
        <taxon>Pezizomycotina</taxon>
        <taxon>Dothideomycetes</taxon>
        <taxon>Dothideomycetes incertae sedis</taxon>
        <taxon>Botryosphaeriales</taxon>
        <taxon>Phyllostictaceae</taxon>
        <taxon>Phyllosticta</taxon>
    </lineage>
</organism>
<name>A0ABR1Y1Y3_9PEZI</name>
<dbReference type="EMBL" id="JBBWUH010000002">
    <property type="protein sequence ID" value="KAK8175176.1"/>
    <property type="molecule type" value="Genomic_DNA"/>
</dbReference>
<comment type="caution">
    <text evidence="1">The sequence shown here is derived from an EMBL/GenBank/DDBJ whole genome shotgun (WGS) entry which is preliminary data.</text>
</comment>
<dbReference type="Proteomes" id="UP001456524">
    <property type="component" value="Unassembled WGS sequence"/>
</dbReference>
<accession>A0ABR1Y1Y3</accession>
<gene>
    <name evidence="1" type="ORF">IWX90DRAFT_101555</name>
</gene>
<proteinExistence type="predicted"/>
<sequence>MKELGHEAVLSEQAIPYCDCGSFLLAAVASLLGVVCWPSLVTSLSISCLFACFPPFPITQALGIKLAMDAQVFPQRVYHTYTSISPSFPLRPAWLHARDLDGGDRNGGRRQVQTLVPGVVFLWHHEPFSRVPVQRASGTSVSRIWCHVLHYLTAHTERNFKHFATIWQARQKSSRLTAVRDGRLCSGLAETQELPLARCFEGAQAAPQSLDKSPKRAKQTHLRA</sequence>
<keyword evidence="2" id="KW-1185">Reference proteome</keyword>
<evidence type="ECO:0000313" key="2">
    <source>
        <dbReference type="Proteomes" id="UP001456524"/>
    </source>
</evidence>
<evidence type="ECO:0000313" key="1">
    <source>
        <dbReference type="EMBL" id="KAK8175176.1"/>
    </source>
</evidence>
<protein>
    <submittedName>
        <fullName evidence="1">Uncharacterized protein</fullName>
    </submittedName>
</protein>
<reference evidence="1 2" key="1">
    <citation type="journal article" date="2022" name="G3 (Bethesda)">
        <title>Enemy or ally: a genomic approach to elucidate the lifestyle of Phyllosticta citrichinaensis.</title>
        <authorList>
            <person name="Buijs V.A."/>
            <person name="Groenewald J.Z."/>
            <person name="Haridas S."/>
            <person name="LaButti K.M."/>
            <person name="Lipzen A."/>
            <person name="Martin F.M."/>
            <person name="Barry K."/>
            <person name="Grigoriev I.V."/>
            <person name="Crous P.W."/>
            <person name="Seidl M.F."/>
        </authorList>
    </citation>
    <scope>NUCLEOTIDE SEQUENCE [LARGE SCALE GENOMIC DNA]</scope>
    <source>
        <strain evidence="1 2">CBS 129764</strain>
    </source>
</reference>